<evidence type="ECO:0000259" key="2">
    <source>
        <dbReference type="Pfam" id="PF00675"/>
    </source>
</evidence>
<dbReference type="GO" id="GO:0046872">
    <property type="term" value="F:metal ion binding"/>
    <property type="evidence" value="ECO:0007669"/>
    <property type="project" value="InterPro"/>
</dbReference>
<dbReference type="STRING" id="1124188.SAMN05444377_103130"/>
<keyword evidence="1" id="KW-0732">Signal</keyword>
<protein>
    <submittedName>
        <fullName evidence="4">Predicted Zn-dependent peptidase</fullName>
    </submittedName>
</protein>
<feature type="domain" description="Peptidase M16 N-terminal" evidence="2">
    <location>
        <begin position="49"/>
        <end position="165"/>
    </location>
</feature>
<organism evidence="4 5">
    <name type="scientific">Flavobacterium fontis</name>
    <dbReference type="NCBI Taxonomy" id="1124188"/>
    <lineage>
        <taxon>Bacteria</taxon>
        <taxon>Pseudomonadati</taxon>
        <taxon>Bacteroidota</taxon>
        <taxon>Flavobacteriia</taxon>
        <taxon>Flavobacteriales</taxon>
        <taxon>Flavobacteriaceae</taxon>
        <taxon>Flavobacterium</taxon>
    </lineage>
</organism>
<evidence type="ECO:0000259" key="3">
    <source>
        <dbReference type="Pfam" id="PF05193"/>
    </source>
</evidence>
<dbReference type="Gene3D" id="3.30.830.10">
    <property type="entry name" value="Metalloenzyme, LuxS/M16 peptidase-like"/>
    <property type="match status" value="2"/>
</dbReference>
<dbReference type="AlphaFoldDB" id="A0A1M4YJY6"/>
<dbReference type="SUPFAM" id="SSF63411">
    <property type="entry name" value="LuxS/MPP-like metallohydrolase"/>
    <property type="match status" value="2"/>
</dbReference>
<feature type="chain" id="PRO_5012092823" evidence="1">
    <location>
        <begin position="20"/>
        <end position="685"/>
    </location>
</feature>
<reference evidence="4 5" key="1">
    <citation type="submission" date="2016-11" db="EMBL/GenBank/DDBJ databases">
        <authorList>
            <person name="Jaros S."/>
            <person name="Januszkiewicz K."/>
            <person name="Wedrychowicz H."/>
        </authorList>
    </citation>
    <scope>NUCLEOTIDE SEQUENCE [LARGE SCALE GENOMIC DNA]</scope>
    <source>
        <strain evidence="4 5">DSM 25660</strain>
    </source>
</reference>
<dbReference type="InterPro" id="IPR050361">
    <property type="entry name" value="MPP/UQCRC_Complex"/>
</dbReference>
<dbReference type="InterPro" id="IPR011765">
    <property type="entry name" value="Pept_M16_N"/>
</dbReference>
<accession>A0A1M4YJY6</accession>
<dbReference type="PANTHER" id="PTHR11851">
    <property type="entry name" value="METALLOPROTEASE"/>
    <property type="match status" value="1"/>
</dbReference>
<sequence>MRKSIILLSGLFLTFIMQAQDRPQPQPGPAPKISIKKPETFTLPNGLKVMVVEDHKLPRVSFSLTIDNAPYAEGNKKGVDDLTSSLMGMGSTKTPKDAFNEEVDFLGADISFSSSGAYASGLSKYSKRILELMAEGSLMPNFTQEEFEKERDKLIEGLKTQEKSVPAVAGRVENVLVYSKNHPAGEYLSEETIKNVTLDDIKKNYVTYFVPSRAYLVIIGDVKFKETKKLVEKLFGTWTKATAPAVSYTQPSNVQYTQINFVDMPNAVQSEISVVNTVNLKLSDPDFFPVIVANQVLGGDFNSYLNMNLREAHGWTYGARSSIGSNKYMMSKFKANTQVRNSVTDSAVVEIMKEIKRIRTEKVTDEALRNVKAGYIGRFVMQVEKPQTVARYALNIETESLPADFYENYIKNIEAVTAEDVMRVMNKYVLADNLRIIITGKAAEVVPALEKLKIPMFFFDKFGNPTEKPKMKMPVPAGVTVKTVLDKYMAAIGGEKAVMAVKSIAVNGTSEIEGAPAPLAYLSKKDSKGRSLMKLELTGMMELSKQVIGDKSGYSAGQGQKKEMTAEEFAEKKALAGTFEELGLAKKTDVVLDGIEPFNGVEAYALKSGKTIYYYDVKTGLRVGSTTTQERNGQQMTSSILLSDYKDVKGVKVPYIIVLSQGGRDLEIKVSEVKINEGVTDADFQ</sequence>
<evidence type="ECO:0000256" key="1">
    <source>
        <dbReference type="SAM" id="SignalP"/>
    </source>
</evidence>
<evidence type="ECO:0000313" key="4">
    <source>
        <dbReference type="EMBL" id="SHF06069.1"/>
    </source>
</evidence>
<dbReference type="RefSeq" id="WP_073361904.1">
    <property type="nucleotide sequence ID" value="NZ_FQVQ01000003.1"/>
</dbReference>
<proteinExistence type="predicted"/>
<evidence type="ECO:0000313" key="5">
    <source>
        <dbReference type="Proteomes" id="UP000184147"/>
    </source>
</evidence>
<dbReference type="InterPro" id="IPR011249">
    <property type="entry name" value="Metalloenz_LuxS/M16"/>
</dbReference>
<dbReference type="EMBL" id="FQVQ01000003">
    <property type="protein sequence ID" value="SHF06069.1"/>
    <property type="molecule type" value="Genomic_DNA"/>
</dbReference>
<dbReference type="Proteomes" id="UP000184147">
    <property type="component" value="Unassembled WGS sequence"/>
</dbReference>
<gene>
    <name evidence="4" type="ORF">SAMN05444377_103130</name>
</gene>
<feature type="domain" description="Peptidase M16 C-terminal" evidence="3">
    <location>
        <begin position="195"/>
        <end position="374"/>
    </location>
</feature>
<name>A0A1M4YJY6_9FLAO</name>
<feature type="signal peptide" evidence="1">
    <location>
        <begin position="1"/>
        <end position="19"/>
    </location>
</feature>
<dbReference type="InterPro" id="IPR007863">
    <property type="entry name" value="Peptidase_M16_C"/>
</dbReference>
<dbReference type="Pfam" id="PF05193">
    <property type="entry name" value="Peptidase_M16_C"/>
    <property type="match status" value="1"/>
</dbReference>
<dbReference type="Pfam" id="PF00675">
    <property type="entry name" value="Peptidase_M16"/>
    <property type="match status" value="1"/>
</dbReference>
<keyword evidence="5" id="KW-1185">Reference proteome</keyword>